<dbReference type="InterPro" id="IPR012340">
    <property type="entry name" value="NA-bd_OB-fold"/>
</dbReference>
<dbReference type="GO" id="GO:0055052">
    <property type="term" value="C:ATP-binding cassette (ABC) transporter complex, substrate-binding subunit-containing"/>
    <property type="evidence" value="ECO:0007669"/>
    <property type="project" value="TreeGrafter"/>
</dbReference>
<dbReference type="PROSITE" id="PS00211">
    <property type="entry name" value="ABC_TRANSPORTER_1"/>
    <property type="match status" value="1"/>
</dbReference>
<dbReference type="GO" id="GO:0016887">
    <property type="term" value="F:ATP hydrolysis activity"/>
    <property type="evidence" value="ECO:0007669"/>
    <property type="project" value="InterPro"/>
</dbReference>
<dbReference type="eggNOG" id="arCOG00175">
    <property type="taxonomic scope" value="Archaea"/>
</dbReference>
<evidence type="ECO:0000256" key="4">
    <source>
        <dbReference type="ARBA" id="ARBA00022840"/>
    </source>
</evidence>
<feature type="domain" description="ABC transporter" evidence="7">
    <location>
        <begin position="4"/>
        <end position="234"/>
    </location>
</feature>
<protein>
    <submittedName>
        <fullName evidence="8">ABC transporter related</fullName>
    </submittedName>
</protein>
<keyword evidence="3" id="KW-0547">Nucleotide-binding</keyword>
<keyword evidence="4" id="KW-0067">ATP-binding</keyword>
<dbReference type="InterPro" id="IPR047641">
    <property type="entry name" value="ABC_transpr_MalK/UgpC-like"/>
</dbReference>
<dbReference type="PROSITE" id="PS50893">
    <property type="entry name" value="ABC_TRANSPORTER_2"/>
    <property type="match status" value="1"/>
</dbReference>
<dbReference type="SMART" id="SM00382">
    <property type="entry name" value="AAA"/>
    <property type="match status" value="1"/>
</dbReference>
<evidence type="ECO:0000256" key="6">
    <source>
        <dbReference type="ARBA" id="ARBA00023136"/>
    </source>
</evidence>
<dbReference type="PANTHER" id="PTHR43875">
    <property type="entry name" value="MALTODEXTRIN IMPORT ATP-BINDING PROTEIN MSMX"/>
    <property type="match status" value="1"/>
</dbReference>
<dbReference type="GO" id="GO:0008643">
    <property type="term" value="P:carbohydrate transport"/>
    <property type="evidence" value="ECO:0007669"/>
    <property type="project" value="InterPro"/>
</dbReference>
<dbReference type="Proteomes" id="UP000000641">
    <property type="component" value="Chromosome"/>
</dbReference>
<evidence type="ECO:0000256" key="3">
    <source>
        <dbReference type="ARBA" id="ARBA00022741"/>
    </source>
</evidence>
<dbReference type="HOGENOM" id="CLU_000604_1_1_2"/>
<dbReference type="InterPro" id="IPR015855">
    <property type="entry name" value="ABC_transpr_MalK-like"/>
</dbReference>
<keyword evidence="1" id="KW-0813">Transport</keyword>
<dbReference type="AlphaFoldDB" id="A1S0G3"/>
<dbReference type="OrthoDB" id="18368at2157"/>
<dbReference type="STRING" id="368408.Tpen_1547"/>
<dbReference type="Gene3D" id="2.40.50.140">
    <property type="entry name" value="Nucleic acid-binding proteins"/>
    <property type="match status" value="1"/>
</dbReference>
<evidence type="ECO:0000259" key="7">
    <source>
        <dbReference type="PROSITE" id="PS50893"/>
    </source>
</evidence>
<dbReference type="GO" id="GO:0005524">
    <property type="term" value="F:ATP binding"/>
    <property type="evidence" value="ECO:0007669"/>
    <property type="project" value="UniProtKB-KW"/>
</dbReference>
<sequence>MVGVRLEHVTKRYGKVVAVDDVSLEVKEGEFFVLLGPSGCGKTTTLRIIAGLEEPDEGRVFFGEEDVTRLPPGKRKISMVFQSYAVWPHMKVYDNIALPLKVQGYPPEEIERRVREAARLVQIEDLLDRYPQQLSGGQRQRVAVARALAVTPRVLLMDEPLSNLDALLRVQARAELKRLQRDTRLTTIYVTHDQVEAMVLADRVAVMNRGRVLQVGPPEEIYSKPSSRFVAHFIGSPPINLFEGTVTPRGVDVGFVVLPVGAGSLEEYSGKRVIVGIRPEDVHLTASPGFIEVEGSVWVTENLGGEYVVLVSVGDVILRARSREKPESERVKVYLDPSKLHFFDKETEARIFS</sequence>
<dbReference type="InterPro" id="IPR003593">
    <property type="entry name" value="AAA+_ATPase"/>
</dbReference>
<dbReference type="GO" id="GO:0140359">
    <property type="term" value="F:ABC-type transporter activity"/>
    <property type="evidence" value="ECO:0007669"/>
    <property type="project" value="InterPro"/>
</dbReference>
<keyword evidence="2" id="KW-1003">Cell membrane</keyword>
<dbReference type="KEGG" id="tpe:Tpen_1547"/>
<dbReference type="Pfam" id="PF17912">
    <property type="entry name" value="OB_MalK"/>
    <property type="match status" value="1"/>
</dbReference>
<dbReference type="InterPro" id="IPR003439">
    <property type="entry name" value="ABC_transporter-like_ATP-bd"/>
</dbReference>
<dbReference type="InterPro" id="IPR017871">
    <property type="entry name" value="ABC_transporter-like_CS"/>
</dbReference>
<proteinExistence type="predicted"/>
<keyword evidence="6" id="KW-0472">Membrane</keyword>
<keyword evidence="5" id="KW-1278">Translocase</keyword>
<dbReference type="FunFam" id="3.40.50.300:FF:000042">
    <property type="entry name" value="Maltose/maltodextrin ABC transporter, ATP-binding protein"/>
    <property type="match status" value="1"/>
</dbReference>
<evidence type="ECO:0000313" key="9">
    <source>
        <dbReference type="Proteomes" id="UP000000641"/>
    </source>
</evidence>
<dbReference type="InterPro" id="IPR008995">
    <property type="entry name" value="Mo/tungstate-bd_C_term_dom"/>
</dbReference>
<dbReference type="EMBL" id="CP000505">
    <property type="protein sequence ID" value="ABL78943.1"/>
    <property type="molecule type" value="Genomic_DNA"/>
</dbReference>
<accession>A1S0G3</accession>
<dbReference type="SUPFAM" id="SSF52540">
    <property type="entry name" value="P-loop containing nucleoside triphosphate hydrolases"/>
    <property type="match status" value="1"/>
</dbReference>
<reference evidence="9" key="1">
    <citation type="journal article" date="2008" name="J. Bacteriol.">
        <title>Genome sequence of Thermofilum pendens reveals an exceptional loss of biosynthetic pathways without genome reduction.</title>
        <authorList>
            <person name="Anderson I."/>
            <person name="Rodriguez J."/>
            <person name="Susanti D."/>
            <person name="Porat I."/>
            <person name="Reich C."/>
            <person name="Ulrich L.E."/>
            <person name="Elkins J.G."/>
            <person name="Mavromatis K."/>
            <person name="Lykidis A."/>
            <person name="Kim E."/>
            <person name="Thompson L.S."/>
            <person name="Nolan M."/>
            <person name="Land M."/>
            <person name="Copeland A."/>
            <person name="Lapidus A."/>
            <person name="Lucas S."/>
            <person name="Detter C."/>
            <person name="Zhulin I.B."/>
            <person name="Olsen G.J."/>
            <person name="Whitman W."/>
            <person name="Mukhopadhyay B."/>
            <person name="Bristow J."/>
            <person name="Kyrpides N."/>
        </authorList>
    </citation>
    <scope>NUCLEOTIDE SEQUENCE [LARGE SCALE GENOMIC DNA]</scope>
    <source>
        <strain evidence="9">DSM 2475 / Hrk 5</strain>
    </source>
</reference>
<evidence type="ECO:0000313" key="8">
    <source>
        <dbReference type="EMBL" id="ABL78943.1"/>
    </source>
</evidence>
<evidence type="ECO:0000256" key="1">
    <source>
        <dbReference type="ARBA" id="ARBA00022448"/>
    </source>
</evidence>
<organism evidence="8 9">
    <name type="scientific">Thermofilum pendens (strain DSM 2475 / Hrk 5)</name>
    <dbReference type="NCBI Taxonomy" id="368408"/>
    <lineage>
        <taxon>Archaea</taxon>
        <taxon>Thermoproteota</taxon>
        <taxon>Thermoprotei</taxon>
        <taxon>Thermofilales</taxon>
        <taxon>Thermofilaceae</taxon>
        <taxon>Thermofilum</taxon>
    </lineage>
</organism>
<dbReference type="SUPFAM" id="SSF50331">
    <property type="entry name" value="MOP-like"/>
    <property type="match status" value="1"/>
</dbReference>
<evidence type="ECO:0000256" key="5">
    <source>
        <dbReference type="ARBA" id="ARBA00022967"/>
    </source>
</evidence>
<evidence type="ECO:0000256" key="2">
    <source>
        <dbReference type="ARBA" id="ARBA00022475"/>
    </source>
</evidence>
<dbReference type="InterPro" id="IPR040582">
    <property type="entry name" value="OB_MalK-like"/>
</dbReference>
<name>A1S0G3_THEPD</name>
<dbReference type="Gene3D" id="3.40.50.300">
    <property type="entry name" value="P-loop containing nucleotide triphosphate hydrolases"/>
    <property type="match status" value="1"/>
</dbReference>
<dbReference type="Gene3D" id="2.40.50.100">
    <property type="match status" value="1"/>
</dbReference>
<keyword evidence="9" id="KW-1185">Reference proteome</keyword>
<dbReference type="InterPro" id="IPR027417">
    <property type="entry name" value="P-loop_NTPase"/>
</dbReference>
<dbReference type="CDD" id="cd03301">
    <property type="entry name" value="ABC_MalK_N"/>
    <property type="match status" value="1"/>
</dbReference>
<dbReference type="EnsemblBacteria" id="ABL78943">
    <property type="protein sequence ID" value="ABL78943"/>
    <property type="gene ID" value="Tpen_1547"/>
</dbReference>
<dbReference type="GeneID" id="4600840"/>
<gene>
    <name evidence="8" type="ordered locus">Tpen_1547</name>
</gene>
<dbReference type="RefSeq" id="WP_011753208.1">
    <property type="nucleotide sequence ID" value="NC_008698.1"/>
</dbReference>
<dbReference type="PANTHER" id="PTHR43875:SF15">
    <property type="entry name" value="TREHALOSE IMPORT ATP-BINDING PROTEIN SUGC"/>
    <property type="match status" value="1"/>
</dbReference>
<dbReference type="Pfam" id="PF00005">
    <property type="entry name" value="ABC_tran"/>
    <property type="match status" value="1"/>
</dbReference>